<feature type="repeat" description="ANK" evidence="3">
    <location>
        <begin position="257"/>
        <end position="289"/>
    </location>
</feature>
<comment type="caution">
    <text evidence="5">The sequence shown here is derived from an EMBL/GenBank/DDBJ whole genome shotgun (WGS) entry which is preliminary data.</text>
</comment>
<dbReference type="GO" id="GO:0005737">
    <property type="term" value="C:cytoplasm"/>
    <property type="evidence" value="ECO:0007669"/>
    <property type="project" value="TreeGrafter"/>
</dbReference>
<feature type="repeat" description="ANK" evidence="3">
    <location>
        <begin position="53"/>
        <end position="85"/>
    </location>
</feature>
<evidence type="ECO:0008006" key="7">
    <source>
        <dbReference type="Google" id="ProtNLM"/>
    </source>
</evidence>
<evidence type="ECO:0000256" key="1">
    <source>
        <dbReference type="ARBA" id="ARBA00022737"/>
    </source>
</evidence>
<accession>A0AAN8JTJ9</accession>
<feature type="repeat" description="ANK" evidence="3">
    <location>
        <begin position="223"/>
        <end position="243"/>
    </location>
</feature>
<feature type="compositionally biased region" description="Polar residues" evidence="4">
    <location>
        <begin position="326"/>
        <end position="337"/>
    </location>
</feature>
<reference evidence="5 6" key="1">
    <citation type="submission" date="2024-01" db="EMBL/GenBank/DDBJ databases">
        <title>The genome of the rayed Mediterranean limpet Patella caerulea (Linnaeus, 1758).</title>
        <authorList>
            <person name="Anh-Thu Weber A."/>
            <person name="Halstead-Nussloch G."/>
        </authorList>
    </citation>
    <scope>NUCLEOTIDE SEQUENCE [LARGE SCALE GENOMIC DNA]</scope>
    <source>
        <strain evidence="5">AATW-2023a</strain>
        <tissue evidence="5">Whole specimen</tissue>
    </source>
</reference>
<dbReference type="AlphaFoldDB" id="A0AAN8JTJ9"/>
<keyword evidence="6" id="KW-1185">Reference proteome</keyword>
<dbReference type="PANTHER" id="PTHR24198:SF188">
    <property type="entry name" value="ANKYRIN REPEAT DOMAIN 55"/>
    <property type="match status" value="1"/>
</dbReference>
<feature type="region of interest" description="Disordered" evidence="4">
    <location>
        <begin position="471"/>
        <end position="577"/>
    </location>
</feature>
<dbReference type="Gene3D" id="1.25.40.20">
    <property type="entry name" value="Ankyrin repeat-containing domain"/>
    <property type="match status" value="1"/>
</dbReference>
<evidence type="ECO:0000313" key="6">
    <source>
        <dbReference type="Proteomes" id="UP001347796"/>
    </source>
</evidence>
<feature type="region of interest" description="Disordered" evidence="4">
    <location>
        <begin position="366"/>
        <end position="401"/>
    </location>
</feature>
<sequence>MDFSDRDVDDYGGIQYEEVDLPSVHQAAAQGAIPALIEAIWQDPSMLELQNEEGLSPLGTATQAQQLIAIKQLVKMGANINAQDKLGRTSLSIAAYQGWHDGVVYLLRHGAKHQIVDKSGRTPLHASTYDKSTSTMTVLLQTLTQEELNKPDIELMTALHWAAFHNRPQHMELLVQKGADIFVQDIDGKTPLHWASQNGCTECCVKLASHSDGLLLINSVDLSGKTPIHFAAAAGHVDVIKALQVYPGCDLEPEDPDDRTPLHWAAAMGMIHCLNLLLSLDVKPNPVDAEGGTPLDYTRQSGHIECQRLLEQKLGYETKHGEQETDGQNKSQLTSSTRNKRGPLSFIKDLFVPRKANCEIELSNRPCNSNARRRDLKDKNGTKVENKNQKVDDQTKHNSNSNVRELPLVRVSGEKQCNSLDSTPDLKRHQFKKTLLKRMSDGNFYSNKTVGVLMSKSPSYHQEVDVYLAPRQPSPEVSPRSLSLQPLPDINTSRSISPPSVNQTSESPTELIFGEMDDEPNTPRLPSSRKEKLAPLKGVKPLQGRGLLPHERISAIMKEESGPRSPTPPAEGDQRFSNYSLLRSGGDLFQERRHSYHNDKLPPSKLSARNKRNCSSSCAQSSDFMQALPRSDSPFSRTHSRQHKKVLTNISNSCESQDEVDEDEQESLHTGLSLPERRNLNRKIHSVLN</sequence>
<feature type="compositionally biased region" description="Basic and acidic residues" evidence="4">
    <location>
        <begin position="548"/>
        <end position="562"/>
    </location>
</feature>
<dbReference type="SMART" id="SM00248">
    <property type="entry name" value="ANK"/>
    <property type="match status" value="7"/>
</dbReference>
<dbReference type="PROSITE" id="PS50297">
    <property type="entry name" value="ANK_REP_REGION"/>
    <property type="match status" value="4"/>
</dbReference>
<dbReference type="InterPro" id="IPR002110">
    <property type="entry name" value="Ankyrin_rpt"/>
</dbReference>
<feature type="repeat" description="ANK" evidence="3">
    <location>
        <begin position="86"/>
        <end position="118"/>
    </location>
</feature>
<keyword evidence="1" id="KW-0677">Repeat</keyword>
<dbReference type="SUPFAM" id="SSF48403">
    <property type="entry name" value="Ankyrin repeat"/>
    <property type="match status" value="1"/>
</dbReference>
<evidence type="ECO:0000313" key="5">
    <source>
        <dbReference type="EMBL" id="KAK6184982.1"/>
    </source>
</evidence>
<feature type="compositionally biased region" description="Acidic residues" evidence="4">
    <location>
        <begin position="656"/>
        <end position="665"/>
    </location>
</feature>
<proteinExistence type="predicted"/>
<dbReference type="Pfam" id="PF12796">
    <property type="entry name" value="Ank_2"/>
    <property type="match status" value="2"/>
</dbReference>
<feature type="compositionally biased region" description="Polar residues" evidence="4">
    <location>
        <begin position="480"/>
        <end position="508"/>
    </location>
</feature>
<feature type="region of interest" description="Disordered" evidence="4">
    <location>
        <begin position="596"/>
        <end position="674"/>
    </location>
</feature>
<protein>
    <recommendedName>
        <fullName evidence="7">Ankyrin repeat domain-containing protein 55</fullName>
    </recommendedName>
</protein>
<feature type="region of interest" description="Disordered" evidence="4">
    <location>
        <begin position="319"/>
        <end position="341"/>
    </location>
</feature>
<feature type="compositionally biased region" description="Basic and acidic residues" evidence="4">
    <location>
        <begin position="372"/>
        <end position="396"/>
    </location>
</feature>
<dbReference type="Proteomes" id="UP001347796">
    <property type="component" value="Unassembled WGS sequence"/>
</dbReference>
<evidence type="ECO:0000256" key="2">
    <source>
        <dbReference type="ARBA" id="ARBA00023043"/>
    </source>
</evidence>
<dbReference type="PANTHER" id="PTHR24198">
    <property type="entry name" value="ANKYRIN REPEAT AND PROTEIN KINASE DOMAIN-CONTAINING PROTEIN"/>
    <property type="match status" value="1"/>
</dbReference>
<feature type="compositionally biased region" description="Polar residues" evidence="4">
    <location>
        <begin position="613"/>
        <end position="624"/>
    </location>
</feature>
<dbReference type="EMBL" id="JAZGQO010000006">
    <property type="protein sequence ID" value="KAK6184982.1"/>
    <property type="molecule type" value="Genomic_DNA"/>
</dbReference>
<dbReference type="Pfam" id="PF00023">
    <property type="entry name" value="Ank"/>
    <property type="match status" value="1"/>
</dbReference>
<dbReference type="InterPro" id="IPR036770">
    <property type="entry name" value="Ankyrin_rpt-contain_sf"/>
</dbReference>
<evidence type="ECO:0000256" key="4">
    <source>
        <dbReference type="SAM" id="MobiDB-lite"/>
    </source>
</evidence>
<keyword evidence="2 3" id="KW-0040">ANK repeat</keyword>
<evidence type="ECO:0000256" key="3">
    <source>
        <dbReference type="PROSITE-ProRule" id="PRU00023"/>
    </source>
</evidence>
<gene>
    <name evidence="5" type="ORF">SNE40_007317</name>
</gene>
<organism evidence="5 6">
    <name type="scientific">Patella caerulea</name>
    <name type="common">Rayed Mediterranean limpet</name>
    <dbReference type="NCBI Taxonomy" id="87958"/>
    <lineage>
        <taxon>Eukaryota</taxon>
        <taxon>Metazoa</taxon>
        <taxon>Spiralia</taxon>
        <taxon>Lophotrochozoa</taxon>
        <taxon>Mollusca</taxon>
        <taxon>Gastropoda</taxon>
        <taxon>Patellogastropoda</taxon>
        <taxon>Patelloidea</taxon>
        <taxon>Patellidae</taxon>
        <taxon>Patella</taxon>
    </lineage>
</organism>
<feature type="repeat" description="ANK" evidence="3">
    <location>
        <begin position="154"/>
        <end position="186"/>
    </location>
</feature>
<name>A0AAN8JTJ9_PATCE</name>
<dbReference type="PROSITE" id="PS50088">
    <property type="entry name" value="ANK_REPEAT"/>
    <property type="match status" value="5"/>
</dbReference>